<dbReference type="Pfam" id="PF17428">
    <property type="entry name" value="DUF5412"/>
    <property type="match status" value="1"/>
</dbReference>
<organism evidence="1 2">
    <name type="scientific">Priestia megaterium Q3</name>
    <dbReference type="NCBI Taxonomy" id="1452722"/>
    <lineage>
        <taxon>Bacteria</taxon>
        <taxon>Bacillati</taxon>
        <taxon>Bacillota</taxon>
        <taxon>Bacilli</taxon>
        <taxon>Bacillales</taxon>
        <taxon>Bacillaceae</taxon>
        <taxon>Priestia</taxon>
    </lineage>
</organism>
<reference evidence="1 2" key="1">
    <citation type="submission" date="2015-01" db="EMBL/GenBank/DDBJ databases">
        <title>Genome sequence of bacillus megaterium Q3.</title>
        <authorList>
            <person name="Wang Y."/>
            <person name="Luo K."/>
            <person name="Bai L."/>
            <person name="Luo F."/>
        </authorList>
    </citation>
    <scope>NUCLEOTIDE SEQUENCE [LARGE SCALE GENOMIC DNA]</scope>
    <source>
        <strain evidence="1 2">Q3</strain>
    </source>
</reference>
<evidence type="ECO:0008006" key="3">
    <source>
        <dbReference type="Google" id="ProtNLM"/>
    </source>
</evidence>
<gene>
    <name evidence="1" type="ORF">AS52_03725</name>
</gene>
<name>A0A806U2U0_PRIMG</name>
<dbReference type="EMBL" id="CP010586">
    <property type="protein sequence ID" value="AKP78686.1"/>
    <property type="molecule type" value="Genomic_DNA"/>
</dbReference>
<proteinExistence type="predicted"/>
<sequence>MKKRYIVCLTALSSLLVIGFVWWFLFAPSYLRFAPKGEYISQSTSPNGDYIVKIYRSSGGATTPFAIRGEVTYTNKVFNKKKNIYWNYPQETAKVKWVNNKTVNISGHILNVTKDTFNANDVDN</sequence>
<dbReference type="InterPro" id="IPR035406">
    <property type="entry name" value="DUF5412"/>
</dbReference>
<dbReference type="GeneID" id="48014170"/>
<evidence type="ECO:0000313" key="2">
    <source>
        <dbReference type="Proteomes" id="UP000036410"/>
    </source>
</evidence>
<protein>
    <recommendedName>
        <fullName evidence="3">DUF5412 domain-containing protein</fullName>
    </recommendedName>
</protein>
<accession>A0A806U2U0</accession>
<evidence type="ECO:0000313" key="1">
    <source>
        <dbReference type="EMBL" id="AKP78686.1"/>
    </source>
</evidence>
<dbReference type="Proteomes" id="UP000036410">
    <property type="component" value="Chromosome"/>
</dbReference>
<dbReference type="RefSeq" id="WP_028414829.1">
    <property type="nucleotide sequence ID" value="NZ_CP010586.1"/>
</dbReference>
<dbReference type="AlphaFoldDB" id="A0A806U2U0"/>